<dbReference type="EMBL" id="UOEJ01000276">
    <property type="protein sequence ID" value="VAW07514.1"/>
    <property type="molecule type" value="Genomic_DNA"/>
</dbReference>
<dbReference type="AlphaFoldDB" id="A0A3B0TFF8"/>
<dbReference type="SUPFAM" id="SSF52540">
    <property type="entry name" value="P-loop containing nucleoside triphosphate hydrolases"/>
    <property type="match status" value="1"/>
</dbReference>
<dbReference type="InterPro" id="IPR027417">
    <property type="entry name" value="P-loop_NTPase"/>
</dbReference>
<dbReference type="Pfam" id="PF13671">
    <property type="entry name" value="AAA_33"/>
    <property type="match status" value="1"/>
</dbReference>
<organism evidence="1">
    <name type="scientific">hydrothermal vent metagenome</name>
    <dbReference type="NCBI Taxonomy" id="652676"/>
    <lineage>
        <taxon>unclassified sequences</taxon>
        <taxon>metagenomes</taxon>
        <taxon>ecological metagenomes</taxon>
    </lineage>
</organism>
<name>A0A3B0TFF8_9ZZZZ</name>
<evidence type="ECO:0008006" key="2">
    <source>
        <dbReference type="Google" id="ProtNLM"/>
    </source>
</evidence>
<protein>
    <recommendedName>
        <fullName evidence="2">ATP-binding protein</fullName>
    </recommendedName>
</protein>
<accession>A0A3B0TFF8</accession>
<proteinExistence type="predicted"/>
<dbReference type="Gene3D" id="3.40.50.300">
    <property type="entry name" value="P-loop containing nucleotide triphosphate hydrolases"/>
    <property type="match status" value="1"/>
</dbReference>
<gene>
    <name evidence="1" type="ORF">MNBD_ALPHA01-136</name>
</gene>
<evidence type="ECO:0000313" key="1">
    <source>
        <dbReference type="EMBL" id="VAW07514.1"/>
    </source>
</evidence>
<reference evidence="1" key="1">
    <citation type="submission" date="2018-06" db="EMBL/GenBank/DDBJ databases">
        <authorList>
            <person name="Zhirakovskaya E."/>
        </authorList>
    </citation>
    <scope>NUCLEOTIDE SEQUENCE</scope>
</reference>
<sequence>MSKIHLICGPVGAGKTTFAGKLCQESGAVLFSIDEWMTSLFVPDLQGDIEYDWAMERIGRVESLIWSQVGQLMKLDVDAVLDLGLLQHGHRQKFYDLAARDAFDIDLHLLETDREVRWSRVQGRNENKGQTYTMDVDRGMFDFCENLFERPSGDELSLAIIHQS</sequence>